<dbReference type="PANTHER" id="PTHR11915">
    <property type="entry name" value="SPECTRIN/FILAMIN RELATED CYTOSKELETAL PROTEIN"/>
    <property type="match status" value="1"/>
</dbReference>
<dbReference type="InterPro" id="IPR002017">
    <property type="entry name" value="Spectrin_repeat"/>
</dbReference>
<keyword evidence="1" id="KW-0677">Repeat</keyword>
<proteinExistence type="predicted"/>
<dbReference type="Gene3D" id="1.20.58.60">
    <property type="match status" value="3"/>
</dbReference>
<dbReference type="SUPFAM" id="SSF46966">
    <property type="entry name" value="Spectrin repeat"/>
    <property type="match status" value="3"/>
</dbReference>
<dbReference type="Pfam" id="PF00435">
    <property type="entry name" value="Spectrin"/>
    <property type="match status" value="4"/>
</dbReference>
<evidence type="ECO:0000313" key="2">
    <source>
        <dbReference type="EMBL" id="KAK7086765.1"/>
    </source>
</evidence>
<dbReference type="Proteomes" id="UP001381693">
    <property type="component" value="Unassembled WGS sequence"/>
</dbReference>
<sequence length="390" mass="45194">MNEDGADHLINTLEELKPLVDKNETFTDHVLGWKMKVSELTKLADYFEEENFYDHEALRSTEQVVKRKWNDVLESLNKKKSYLQSCFGYVEINCKVFAVEQSIRDMKLNFQTSLIGNDLVAVEELFEQHYLYETQVSTLGESYEEVSIQANSFISANMMEESPLQKKIIEIKTEYQTLLHMVSERRKNLEEAKELFQLQSDIEEERLWAEEQRLLCEMNIISEDITVMTSLQQRFSVFEGEMRARRARAEMLISSSNHLAKYNVKEAKDVSECGRELKLQWSLLEKSFAEKKKLLERALLACTFYTSANEVESWILENMALCQSKEYKDGQLLDDSLLQQHTKLEGDIKSYEHTLKTLNAQGQKLIQSETPPYCCFARATATPDATSGEA</sequence>
<comment type="caution">
    <text evidence="2">The sequence shown here is derived from an EMBL/GenBank/DDBJ whole genome shotgun (WGS) entry which is preliminary data.</text>
</comment>
<dbReference type="AlphaFoldDB" id="A0AAN9FWR4"/>
<reference evidence="2 3" key="1">
    <citation type="submission" date="2023-11" db="EMBL/GenBank/DDBJ databases">
        <title>Halocaridina rubra genome assembly.</title>
        <authorList>
            <person name="Smith C."/>
        </authorList>
    </citation>
    <scope>NUCLEOTIDE SEQUENCE [LARGE SCALE GENOMIC DNA]</scope>
    <source>
        <strain evidence="2">EP-1</strain>
        <tissue evidence="2">Whole</tissue>
    </source>
</reference>
<organism evidence="2 3">
    <name type="scientific">Halocaridina rubra</name>
    <name type="common">Hawaiian red shrimp</name>
    <dbReference type="NCBI Taxonomy" id="373956"/>
    <lineage>
        <taxon>Eukaryota</taxon>
        <taxon>Metazoa</taxon>
        <taxon>Ecdysozoa</taxon>
        <taxon>Arthropoda</taxon>
        <taxon>Crustacea</taxon>
        <taxon>Multicrustacea</taxon>
        <taxon>Malacostraca</taxon>
        <taxon>Eumalacostraca</taxon>
        <taxon>Eucarida</taxon>
        <taxon>Decapoda</taxon>
        <taxon>Pleocyemata</taxon>
        <taxon>Caridea</taxon>
        <taxon>Atyoidea</taxon>
        <taxon>Atyidae</taxon>
        <taxon>Halocaridina</taxon>
    </lineage>
</organism>
<evidence type="ECO:0000256" key="1">
    <source>
        <dbReference type="ARBA" id="ARBA00022737"/>
    </source>
</evidence>
<dbReference type="InterPro" id="IPR018159">
    <property type="entry name" value="Spectrin/alpha-actinin"/>
</dbReference>
<keyword evidence="3" id="KW-1185">Reference proteome</keyword>
<dbReference type="EMBL" id="JAXCGZ010000087">
    <property type="protein sequence ID" value="KAK7086765.1"/>
    <property type="molecule type" value="Genomic_DNA"/>
</dbReference>
<evidence type="ECO:0000313" key="3">
    <source>
        <dbReference type="Proteomes" id="UP001381693"/>
    </source>
</evidence>
<gene>
    <name evidence="2" type="ORF">SK128_001251</name>
</gene>
<name>A0AAN9FWR4_HALRR</name>
<accession>A0AAN9FWR4</accession>
<protein>
    <submittedName>
        <fullName evidence="2">Uncharacterized protein</fullName>
    </submittedName>
</protein>
<dbReference type="CDD" id="cd00176">
    <property type="entry name" value="SPEC"/>
    <property type="match status" value="2"/>
</dbReference>
<dbReference type="SMART" id="SM00150">
    <property type="entry name" value="SPEC"/>
    <property type="match status" value="3"/>
</dbReference>